<comment type="caution">
    <text evidence="1">The sequence shown here is derived from an EMBL/GenBank/DDBJ whole genome shotgun (WGS) entry which is preliminary data.</text>
</comment>
<organism evidence="1 2">
    <name type="scientific">Clavibacter michiganensis subsp. michiganensis</name>
    <dbReference type="NCBI Taxonomy" id="33013"/>
    <lineage>
        <taxon>Bacteria</taxon>
        <taxon>Bacillati</taxon>
        <taxon>Actinomycetota</taxon>
        <taxon>Actinomycetes</taxon>
        <taxon>Micrococcales</taxon>
        <taxon>Microbacteriaceae</taxon>
        <taxon>Clavibacter</taxon>
    </lineage>
</organism>
<reference evidence="1 2" key="1">
    <citation type="submission" date="2016-08" db="EMBL/GenBank/DDBJ databases">
        <title>Genome sequence of Clavibacter michiganensis subsp. michiganensis strain CASJ007.</title>
        <authorList>
            <person name="Thapa S.P."/>
            <person name="Coaker G."/>
        </authorList>
    </citation>
    <scope>NUCLEOTIDE SEQUENCE [LARGE SCALE GENOMIC DNA]</scope>
    <source>
        <strain evidence="1">CASJ007</strain>
    </source>
</reference>
<protein>
    <submittedName>
        <fullName evidence="1">Uncharacterized protein</fullName>
    </submittedName>
</protein>
<evidence type="ECO:0000313" key="2">
    <source>
        <dbReference type="Proteomes" id="UP000195062"/>
    </source>
</evidence>
<evidence type="ECO:0000313" key="1">
    <source>
        <dbReference type="EMBL" id="OUE04061.1"/>
    </source>
</evidence>
<keyword evidence="2" id="KW-1185">Reference proteome</keyword>
<accession>A0A251XKS4</accession>
<proteinExistence type="predicted"/>
<sequence>MIRSDFSEGDHSISSDRIAFDGGEALKDSIASYVTEILWLQGNGNFIHLVV</sequence>
<dbReference type="EMBL" id="MDHH01000001">
    <property type="protein sequence ID" value="OUE04061.1"/>
    <property type="molecule type" value="Genomic_DNA"/>
</dbReference>
<dbReference type="Proteomes" id="UP000195062">
    <property type="component" value="Unassembled WGS sequence"/>
</dbReference>
<name>A0A251XKS4_CLAMM</name>
<gene>
    <name evidence="1" type="ORF">CMMCAS07_03870</name>
</gene>
<dbReference type="AlphaFoldDB" id="A0A251XKS4"/>